<keyword evidence="18" id="KW-0132">Cell division</keyword>
<reference evidence="18 19" key="1">
    <citation type="submission" date="2018-11" db="EMBL/GenBank/DDBJ databases">
        <title>Genome sequencing of Lachnoanaerobaculum sp. KCOM 2030 (= ChDC B114).</title>
        <authorList>
            <person name="Kook J.-K."/>
            <person name="Park S.-N."/>
            <person name="Lim Y.K."/>
        </authorList>
    </citation>
    <scope>NUCLEOTIDE SEQUENCE [LARGE SCALE GENOMIC DNA]</scope>
    <source>
        <strain evidence="18 19">KCOM 2030</strain>
    </source>
</reference>
<evidence type="ECO:0000256" key="17">
    <source>
        <dbReference type="SAM" id="Phobius"/>
    </source>
</evidence>
<dbReference type="GO" id="GO:0008360">
    <property type="term" value="P:regulation of cell shape"/>
    <property type="evidence" value="ECO:0007669"/>
    <property type="project" value="UniProtKB-KW"/>
</dbReference>
<evidence type="ECO:0000256" key="4">
    <source>
        <dbReference type="ARBA" id="ARBA00022692"/>
    </source>
</evidence>
<evidence type="ECO:0000313" key="19">
    <source>
        <dbReference type="Proteomes" id="UP000272490"/>
    </source>
</evidence>
<feature type="transmembrane region" description="Helical" evidence="17">
    <location>
        <begin position="345"/>
        <end position="373"/>
    </location>
</feature>
<evidence type="ECO:0000256" key="11">
    <source>
        <dbReference type="ARBA" id="ARBA00038053"/>
    </source>
</evidence>
<dbReference type="EC" id="2.4.99.28" evidence="14"/>
<evidence type="ECO:0000256" key="14">
    <source>
        <dbReference type="ARBA" id="ARBA00044770"/>
    </source>
</evidence>
<keyword evidence="7 17" id="KW-1133">Transmembrane helix</keyword>
<evidence type="ECO:0000256" key="15">
    <source>
        <dbReference type="ARBA" id="ARBA00049902"/>
    </source>
</evidence>
<feature type="transmembrane region" description="Helical" evidence="17">
    <location>
        <begin position="307"/>
        <end position="325"/>
    </location>
</feature>
<feature type="transmembrane region" description="Helical" evidence="17">
    <location>
        <begin position="147"/>
        <end position="163"/>
    </location>
</feature>
<keyword evidence="19" id="KW-1185">Reference proteome</keyword>
<keyword evidence="3" id="KW-0808">Transferase</keyword>
<evidence type="ECO:0000313" key="18">
    <source>
        <dbReference type="EMBL" id="RRJ26671.1"/>
    </source>
</evidence>
<comment type="similarity">
    <text evidence="11">Belongs to the SEDS family. FtsW subfamily.</text>
</comment>
<evidence type="ECO:0000256" key="16">
    <source>
        <dbReference type="ARBA" id="ARBA00049966"/>
    </source>
</evidence>
<keyword evidence="5" id="KW-0133">Cell shape</keyword>
<evidence type="ECO:0000256" key="12">
    <source>
        <dbReference type="ARBA" id="ARBA00041185"/>
    </source>
</evidence>
<dbReference type="GO" id="GO:0009252">
    <property type="term" value="P:peptidoglycan biosynthetic process"/>
    <property type="evidence" value="ECO:0007669"/>
    <property type="project" value="UniProtKB-KW"/>
</dbReference>
<evidence type="ECO:0000256" key="5">
    <source>
        <dbReference type="ARBA" id="ARBA00022960"/>
    </source>
</evidence>
<keyword evidence="8 17" id="KW-0472">Membrane</keyword>
<evidence type="ECO:0000256" key="6">
    <source>
        <dbReference type="ARBA" id="ARBA00022984"/>
    </source>
</evidence>
<evidence type="ECO:0000256" key="7">
    <source>
        <dbReference type="ARBA" id="ARBA00022989"/>
    </source>
</evidence>
<dbReference type="RefSeq" id="WP_128673047.1">
    <property type="nucleotide sequence ID" value="NZ_RRCO01000001.1"/>
</dbReference>
<protein>
    <recommendedName>
        <fullName evidence="12">Probable peptidoglycan glycosyltransferase FtsW</fullName>
        <ecNumber evidence="14">2.4.99.28</ecNumber>
    </recommendedName>
    <alternativeName>
        <fullName evidence="13">Cell division protein FtsW</fullName>
    </alternativeName>
    <alternativeName>
        <fullName evidence="10">Cell wall polymerase</fullName>
    </alternativeName>
    <alternativeName>
        <fullName evidence="9">Peptidoglycan polymerase</fullName>
    </alternativeName>
</protein>
<dbReference type="InterPro" id="IPR001182">
    <property type="entry name" value="FtsW/RodA"/>
</dbReference>
<feature type="transmembrane region" description="Helical" evidence="17">
    <location>
        <begin position="183"/>
        <end position="199"/>
    </location>
</feature>
<keyword evidence="4 17" id="KW-0812">Transmembrane</keyword>
<feature type="transmembrane region" description="Helical" evidence="17">
    <location>
        <begin position="259"/>
        <end position="278"/>
    </location>
</feature>
<evidence type="ECO:0000256" key="1">
    <source>
        <dbReference type="ARBA" id="ARBA00004141"/>
    </source>
</evidence>
<feature type="transmembrane region" description="Helical" evidence="17">
    <location>
        <begin position="419"/>
        <end position="441"/>
    </location>
</feature>
<dbReference type="PANTHER" id="PTHR30474:SF2">
    <property type="entry name" value="PEPTIDOGLYCAN GLYCOSYLTRANSFERASE FTSW-RELATED"/>
    <property type="match status" value="1"/>
</dbReference>
<feature type="transmembrane region" description="Helical" evidence="17">
    <location>
        <begin position="120"/>
        <end position="140"/>
    </location>
</feature>
<evidence type="ECO:0000256" key="13">
    <source>
        <dbReference type="ARBA" id="ARBA00041418"/>
    </source>
</evidence>
<dbReference type="GO" id="GO:0005886">
    <property type="term" value="C:plasma membrane"/>
    <property type="evidence" value="ECO:0007669"/>
    <property type="project" value="TreeGrafter"/>
</dbReference>
<dbReference type="OrthoDB" id="9812661at2"/>
<keyword evidence="2" id="KW-0328">Glycosyltransferase</keyword>
<dbReference type="Pfam" id="PF01098">
    <property type="entry name" value="FTSW_RODA_SPOVE"/>
    <property type="match status" value="1"/>
</dbReference>
<keyword evidence="6" id="KW-0573">Peptidoglycan synthesis</keyword>
<dbReference type="GO" id="GO:0032153">
    <property type="term" value="C:cell division site"/>
    <property type="evidence" value="ECO:0007669"/>
    <property type="project" value="TreeGrafter"/>
</dbReference>
<feature type="transmembrane region" description="Helical" evidence="17">
    <location>
        <begin position="385"/>
        <end position="407"/>
    </location>
</feature>
<sequence length="448" mass="50211">MADDIKKNKAKIKNVAKKELQNQAVKRKIKVEKGGQKKIKVDTAKENKIRKVGVKKPVVNDSKKNETKKNQIKKRRFYDYSPIFIILFLLMLGLIMIYSASSYTADLKFKNSAYFVNKQLIFVGLGLILMIIVSIIPYQFWIKLSKPIYLVATGLVGAVLVIGRDANGARRWINLFGIKFQPSEFVKVAIIIFSSYYLVKYKNDLHSTDRKVAEKKLWILFGAVFVPTLLVMVENLSTSIIIFLIAFCMSFLGTSNKRLHTVGAIAMGVILFFSKPFVKFIYERGARDYHLTRLLVWAEPEKFSRDGGYQVIQGLYAIGSGSLFGKGLGQGMQKFFLPESQNDMIFAIIVEELGLFGAGLIMGAFVFLIYRMIKISFSVKDPEGVYLVVGIFIHLSLQVILNIAVVTGVLPNTGVSLPFISYGGTSILVLLGEMGIVLSVARSIKLDY</sequence>
<dbReference type="PANTHER" id="PTHR30474">
    <property type="entry name" value="CELL CYCLE PROTEIN"/>
    <property type="match status" value="1"/>
</dbReference>
<name>A0A3P3QZM4_9FIRM</name>
<evidence type="ECO:0000256" key="10">
    <source>
        <dbReference type="ARBA" id="ARBA00033270"/>
    </source>
</evidence>
<comment type="caution">
    <text evidence="18">The sequence shown here is derived from an EMBL/GenBank/DDBJ whole genome shotgun (WGS) entry which is preliminary data.</text>
</comment>
<evidence type="ECO:0000256" key="2">
    <source>
        <dbReference type="ARBA" id="ARBA00022676"/>
    </source>
</evidence>
<dbReference type="AlphaFoldDB" id="A0A3P3QZM4"/>
<gene>
    <name evidence="18" type="ORF">EHV10_01180</name>
</gene>
<dbReference type="Proteomes" id="UP000272490">
    <property type="component" value="Unassembled WGS sequence"/>
</dbReference>
<evidence type="ECO:0000256" key="3">
    <source>
        <dbReference type="ARBA" id="ARBA00022679"/>
    </source>
</evidence>
<keyword evidence="18" id="KW-0131">Cell cycle</keyword>
<feature type="transmembrane region" description="Helical" evidence="17">
    <location>
        <begin position="77"/>
        <end position="100"/>
    </location>
</feature>
<evidence type="ECO:0000256" key="9">
    <source>
        <dbReference type="ARBA" id="ARBA00032370"/>
    </source>
</evidence>
<accession>A0A3P3QZM4</accession>
<comment type="function">
    <text evidence="16">Peptidoglycan polymerase that is essential for cell division.</text>
</comment>
<organism evidence="18 19">
    <name type="scientific">Lachnoanaerobaculum gingivalis</name>
    <dbReference type="NCBI Taxonomy" id="2490855"/>
    <lineage>
        <taxon>Bacteria</taxon>
        <taxon>Bacillati</taxon>
        <taxon>Bacillota</taxon>
        <taxon>Clostridia</taxon>
        <taxon>Lachnospirales</taxon>
        <taxon>Lachnospiraceae</taxon>
        <taxon>Lachnoanaerobaculum</taxon>
    </lineage>
</organism>
<dbReference type="GO" id="GO:0015648">
    <property type="term" value="F:lipid-linked peptidoglycan transporter activity"/>
    <property type="evidence" value="ECO:0007669"/>
    <property type="project" value="TreeGrafter"/>
</dbReference>
<feature type="transmembrane region" description="Helical" evidence="17">
    <location>
        <begin position="220"/>
        <end position="253"/>
    </location>
</feature>
<proteinExistence type="inferred from homology"/>
<dbReference type="EMBL" id="RRCO01000001">
    <property type="protein sequence ID" value="RRJ26671.1"/>
    <property type="molecule type" value="Genomic_DNA"/>
</dbReference>
<comment type="catalytic activity">
    <reaction evidence="15">
        <text>[GlcNAc-(1-&gt;4)-Mur2Ac(oyl-L-Ala-gamma-D-Glu-L-Lys-D-Ala-D-Ala)](n)-di-trans,octa-cis-undecaprenyl diphosphate + beta-D-GlcNAc-(1-&gt;4)-Mur2Ac(oyl-L-Ala-gamma-D-Glu-L-Lys-D-Ala-D-Ala)-di-trans,octa-cis-undecaprenyl diphosphate = [GlcNAc-(1-&gt;4)-Mur2Ac(oyl-L-Ala-gamma-D-Glu-L-Lys-D-Ala-D-Ala)](n+1)-di-trans,octa-cis-undecaprenyl diphosphate + di-trans,octa-cis-undecaprenyl diphosphate + H(+)</text>
        <dbReference type="Rhea" id="RHEA:23708"/>
        <dbReference type="Rhea" id="RHEA-COMP:9602"/>
        <dbReference type="Rhea" id="RHEA-COMP:9603"/>
        <dbReference type="ChEBI" id="CHEBI:15378"/>
        <dbReference type="ChEBI" id="CHEBI:58405"/>
        <dbReference type="ChEBI" id="CHEBI:60033"/>
        <dbReference type="ChEBI" id="CHEBI:78435"/>
        <dbReference type="EC" id="2.4.99.28"/>
    </reaction>
</comment>
<dbReference type="GO" id="GO:0051301">
    <property type="term" value="P:cell division"/>
    <property type="evidence" value="ECO:0007669"/>
    <property type="project" value="UniProtKB-KW"/>
</dbReference>
<evidence type="ECO:0000256" key="8">
    <source>
        <dbReference type="ARBA" id="ARBA00023136"/>
    </source>
</evidence>
<comment type="subcellular location">
    <subcellularLocation>
        <location evidence="1">Membrane</location>
        <topology evidence="1">Multi-pass membrane protein</topology>
    </subcellularLocation>
</comment>
<dbReference type="GO" id="GO:0008955">
    <property type="term" value="F:peptidoglycan glycosyltransferase activity"/>
    <property type="evidence" value="ECO:0007669"/>
    <property type="project" value="UniProtKB-EC"/>
</dbReference>